<name>A0A9D2K210_9FIRM</name>
<dbReference type="EMBL" id="DXAY01000252">
    <property type="protein sequence ID" value="HIZ75681.1"/>
    <property type="molecule type" value="Genomic_DNA"/>
</dbReference>
<gene>
    <name evidence="2" type="ORF">H9723_10670</name>
</gene>
<keyword evidence="1" id="KW-0472">Membrane</keyword>
<organism evidence="2 3">
    <name type="scientific">Candidatus Mediterraneibacter stercoravium</name>
    <dbReference type="NCBI Taxonomy" id="2838685"/>
    <lineage>
        <taxon>Bacteria</taxon>
        <taxon>Bacillati</taxon>
        <taxon>Bacillota</taxon>
        <taxon>Clostridia</taxon>
        <taxon>Lachnospirales</taxon>
        <taxon>Lachnospiraceae</taxon>
        <taxon>Mediterraneibacter</taxon>
    </lineage>
</organism>
<dbReference type="Proteomes" id="UP000824116">
    <property type="component" value="Unassembled WGS sequence"/>
</dbReference>
<reference evidence="2" key="2">
    <citation type="submission" date="2021-04" db="EMBL/GenBank/DDBJ databases">
        <authorList>
            <person name="Gilroy R."/>
        </authorList>
    </citation>
    <scope>NUCLEOTIDE SEQUENCE</scope>
    <source>
        <strain evidence="2">CHK196-3914</strain>
    </source>
</reference>
<protein>
    <submittedName>
        <fullName evidence="2">Stage III sporulation protein AB</fullName>
    </submittedName>
</protein>
<dbReference type="AlphaFoldDB" id="A0A9D2K210"/>
<feature type="transmembrane region" description="Helical" evidence="1">
    <location>
        <begin position="154"/>
        <end position="171"/>
    </location>
</feature>
<sequence length="172" mass="19874">MQRVVGSILIIIATTGAGYMYGAELSRYLEKMRYLRYVAGLIRGEMEYTCAPLPEVFRETGRRVKEPYASWLRHLAEETDRREESAFARIWNRSIDRDLKELGMKSEHSILLKEMGTFLGQIDRETSDRSMQLYMNRMDLEIEKLREGLASRKKIGNCLGVMGGIFLVVVLL</sequence>
<dbReference type="Pfam" id="PF09548">
    <property type="entry name" value="Spore_III_AB"/>
    <property type="match status" value="1"/>
</dbReference>
<feature type="transmembrane region" description="Helical" evidence="1">
    <location>
        <begin position="6"/>
        <end position="23"/>
    </location>
</feature>
<dbReference type="InterPro" id="IPR014198">
    <property type="entry name" value="Spore_III_AB"/>
</dbReference>
<keyword evidence="1" id="KW-1133">Transmembrane helix</keyword>
<evidence type="ECO:0000256" key="1">
    <source>
        <dbReference type="SAM" id="Phobius"/>
    </source>
</evidence>
<proteinExistence type="predicted"/>
<evidence type="ECO:0000313" key="2">
    <source>
        <dbReference type="EMBL" id="HIZ75681.1"/>
    </source>
</evidence>
<keyword evidence="1" id="KW-0812">Transmembrane</keyword>
<reference evidence="2" key="1">
    <citation type="journal article" date="2021" name="PeerJ">
        <title>Extensive microbial diversity within the chicken gut microbiome revealed by metagenomics and culture.</title>
        <authorList>
            <person name="Gilroy R."/>
            <person name="Ravi A."/>
            <person name="Getino M."/>
            <person name="Pursley I."/>
            <person name="Horton D.L."/>
            <person name="Alikhan N.F."/>
            <person name="Baker D."/>
            <person name="Gharbi K."/>
            <person name="Hall N."/>
            <person name="Watson M."/>
            <person name="Adriaenssens E.M."/>
            <person name="Foster-Nyarko E."/>
            <person name="Jarju S."/>
            <person name="Secka A."/>
            <person name="Antonio M."/>
            <person name="Oren A."/>
            <person name="Chaudhuri R.R."/>
            <person name="La Ragione R."/>
            <person name="Hildebrand F."/>
            <person name="Pallen M.J."/>
        </authorList>
    </citation>
    <scope>NUCLEOTIDE SEQUENCE</scope>
    <source>
        <strain evidence="2">CHK196-3914</strain>
    </source>
</reference>
<evidence type="ECO:0000313" key="3">
    <source>
        <dbReference type="Proteomes" id="UP000824116"/>
    </source>
</evidence>
<dbReference type="PIRSF" id="PIRSF021435">
    <property type="entry name" value="SpoIIIAB"/>
    <property type="match status" value="1"/>
</dbReference>
<comment type="caution">
    <text evidence="2">The sequence shown here is derived from an EMBL/GenBank/DDBJ whole genome shotgun (WGS) entry which is preliminary data.</text>
</comment>
<accession>A0A9D2K210</accession>